<gene>
    <name evidence="2" type="ORF">H3309_06840</name>
</gene>
<proteinExistence type="predicted"/>
<reference evidence="2 3" key="1">
    <citation type="submission" date="2020-07" db="EMBL/GenBank/DDBJ databases">
        <title>Complete genome sequence for Sandaracinobacter sp. M6.</title>
        <authorList>
            <person name="Tang Y."/>
            <person name="Liu Q."/>
            <person name="Guo Z."/>
            <person name="Lei P."/>
            <person name="Huang B."/>
        </authorList>
    </citation>
    <scope>NUCLEOTIDE SEQUENCE [LARGE SCALE GENOMIC DNA]</scope>
    <source>
        <strain evidence="2 3">M6</strain>
    </source>
</reference>
<evidence type="ECO:0000313" key="2">
    <source>
        <dbReference type="EMBL" id="QMW24165.1"/>
    </source>
</evidence>
<organism evidence="2 3">
    <name type="scientific">Sandaracinobacteroides saxicola</name>
    <dbReference type="NCBI Taxonomy" id="2759707"/>
    <lineage>
        <taxon>Bacteria</taxon>
        <taxon>Pseudomonadati</taxon>
        <taxon>Pseudomonadota</taxon>
        <taxon>Alphaproteobacteria</taxon>
        <taxon>Sphingomonadales</taxon>
        <taxon>Sphingosinicellaceae</taxon>
        <taxon>Sandaracinobacteroides</taxon>
    </lineage>
</organism>
<accession>A0A7G5ILC3</accession>
<sequence length="265" mass="28024">MRLALLALLLAGASFTPVGANPALDAARALLPGVYTNEEQLYFAGEAGGPKPPWVGLSIVAEADGLRLRTVDMFGKAGAEDQRMTLAADGDGVAVTTGRCIRLYSLKDGALALSGSRGECRAPASIGGFGPAGIALGMADGAFIDLRRARAFRCWASIPRAAKKADPGSGAGAGGSEDWWFKSGLMLHDQGGRVLAETDDAEPRRFVLRMRNVVWPTGTNQPSLVLYVHRPEEPDKAISYSWADPEAKRVGINLRVMQASCSLVK</sequence>
<dbReference type="RefSeq" id="WP_182297988.1">
    <property type="nucleotide sequence ID" value="NZ_CP059851.1"/>
</dbReference>
<dbReference type="KEGG" id="sand:H3309_06840"/>
<evidence type="ECO:0000313" key="3">
    <source>
        <dbReference type="Proteomes" id="UP000515292"/>
    </source>
</evidence>
<feature type="chain" id="PRO_5028812660" evidence="1">
    <location>
        <begin position="21"/>
        <end position="265"/>
    </location>
</feature>
<name>A0A7G5ILC3_9SPHN</name>
<keyword evidence="3" id="KW-1185">Reference proteome</keyword>
<dbReference type="EMBL" id="CP059851">
    <property type="protein sequence ID" value="QMW24165.1"/>
    <property type="molecule type" value="Genomic_DNA"/>
</dbReference>
<keyword evidence="1" id="KW-0732">Signal</keyword>
<dbReference type="Proteomes" id="UP000515292">
    <property type="component" value="Chromosome"/>
</dbReference>
<dbReference type="AlphaFoldDB" id="A0A7G5ILC3"/>
<feature type="signal peptide" evidence="1">
    <location>
        <begin position="1"/>
        <end position="20"/>
    </location>
</feature>
<protein>
    <submittedName>
        <fullName evidence="2">Uncharacterized protein</fullName>
    </submittedName>
</protein>
<evidence type="ECO:0000256" key="1">
    <source>
        <dbReference type="SAM" id="SignalP"/>
    </source>
</evidence>